<comment type="caution">
    <text evidence="5">The sequence shown here is derived from an EMBL/GenBank/DDBJ whole genome shotgun (WGS) entry which is preliminary data.</text>
</comment>
<dbReference type="PROSITE" id="PS00524">
    <property type="entry name" value="SMB_1"/>
    <property type="match status" value="1"/>
</dbReference>
<evidence type="ECO:0000313" key="6">
    <source>
        <dbReference type="Proteomes" id="UP000830375"/>
    </source>
</evidence>
<evidence type="ECO:0000259" key="4">
    <source>
        <dbReference type="PROSITE" id="PS50958"/>
    </source>
</evidence>
<dbReference type="PANTHER" id="PTHR20920:SF2">
    <property type="entry name" value="SOMATOMEDIN-B AND THROMBOSPONDIN TYPE-1 DOMAIN-CONTAINING PROTEIN"/>
    <property type="match status" value="1"/>
</dbReference>
<reference evidence="5 6" key="1">
    <citation type="submission" date="2022-01" db="EMBL/GenBank/DDBJ databases">
        <title>A high-quality chromosome-level genome assembly of rohu carp, Labeo rohita.</title>
        <authorList>
            <person name="Arick M.A. II"/>
            <person name="Hsu C.-Y."/>
            <person name="Magbanua Z."/>
            <person name="Pechanova O."/>
            <person name="Grover C."/>
            <person name="Miller E."/>
            <person name="Thrash A."/>
            <person name="Ezzel L."/>
            <person name="Alam S."/>
            <person name="Benzie J."/>
            <person name="Hamilton M."/>
            <person name="Karsi A."/>
            <person name="Lawrence M.L."/>
            <person name="Peterson D.G."/>
        </authorList>
    </citation>
    <scope>NUCLEOTIDE SEQUENCE [LARGE SCALE GENOMIC DNA]</scope>
    <source>
        <strain evidence="6">BAU-BD-2019</strain>
        <tissue evidence="5">Blood</tissue>
    </source>
</reference>
<dbReference type="InterPro" id="IPR056801">
    <property type="entry name" value="SBSPON_C"/>
</dbReference>
<dbReference type="InterPro" id="IPR000884">
    <property type="entry name" value="TSP1_rpt"/>
</dbReference>
<proteinExistence type="predicted"/>
<dbReference type="SUPFAM" id="SSF82895">
    <property type="entry name" value="TSP-1 type 1 repeat"/>
    <property type="match status" value="1"/>
</dbReference>
<dbReference type="Gene3D" id="2.20.100.10">
    <property type="entry name" value="Thrombospondin type-1 (TSP1) repeat"/>
    <property type="match status" value="1"/>
</dbReference>
<dbReference type="Pfam" id="PF25031">
    <property type="entry name" value="SBSPON_C"/>
    <property type="match status" value="1"/>
</dbReference>
<organism evidence="5 6">
    <name type="scientific">Labeo rohita</name>
    <name type="common">Indian major carp</name>
    <name type="synonym">Cyprinus rohita</name>
    <dbReference type="NCBI Taxonomy" id="84645"/>
    <lineage>
        <taxon>Eukaryota</taxon>
        <taxon>Metazoa</taxon>
        <taxon>Chordata</taxon>
        <taxon>Craniata</taxon>
        <taxon>Vertebrata</taxon>
        <taxon>Euteleostomi</taxon>
        <taxon>Actinopterygii</taxon>
        <taxon>Neopterygii</taxon>
        <taxon>Teleostei</taxon>
        <taxon>Ostariophysi</taxon>
        <taxon>Cypriniformes</taxon>
        <taxon>Cyprinidae</taxon>
        <taxon>Labeoninae</taxon>
        <taxon>Labeonini</taxon>
        <taxon>Labeo</taxon>
    </lineage>
</organism>
<evidence type="ECO:0000256" key="2">
    <source>
        <dbReference type="ARBA" id="ARBA00023157"/>
    </source>
</evidence>
<keyword evidence="6" id="KW-1185">Reference proteome</keyword>
<protein>
    <submittedName>
        <fullName evidence="5">Somatomedin-B and thrombospondin type-1 domain-containing protein</fullName>
    </submittedName>
</protein>
<evidence type="ECO:0000256" key="1">
    <source>
        <dbReference type="ARBA" id="ARBA00022729"/>
    </source>
</evidence>
<dbReference type="Pfam" id="PF19028">
    <property type="entry name" value="TSP1_spondin"/>
    <property type="match status" value="1"/>
</dbReference>
<dbReference type="Proteomes" id="UP000830375">
    <property type="component" value="Unassembled WGS sequence"/>
</dbReference>
<dbReference type="InterPro" id="IPR044004">
    <property type="entry name" value="TSP1_spondin_dom"/>
</dbReference>
<keyword evidence="2" id="KW-1015">Disulfide bond</keyword>
<dbReference type="PROSITE" id="PS50092">
    <property type="entry name" value="TSP1"/>
    <property type="match status" value="1"/>
</dbReference>
<accession>A0ABQ8LEE9</accession>
<gene>
    <name evidence="5" type="ORF">H4Q32_020288</name>
</gene>
<evidence type="ECO:0000313" key="5">
    <source>
        <dbReference type="EMBL" id="KAI2649083.1"/>
    </source>
</evidence>
<dbReference type="InterPro" id="IPR001212">
    <property type="entry name" value="Somatomedin_B_dom"/>
</dbReference>
<keyword evidence="3" id="KW-0325">Glycoprotein</keyword>
<name>A0ABQ8LEE9_LABRO</name>
<dbReference type="InterPro" id="IPR036383">
    <property type="entry name" value="TSP1_rpt_sf"/>
</dbReference>
<dbReference type="PROSITE" id="PS50958">
    <property type="entry name" value="SMB_2"/>
    <property type="match status" value="1"/>
</dbReference>
<evidence type="ECO:0000256" key="3">
    <source>
        <dbReference type="ARBA" id="ARBA00023180"/>
    </source>
</evidence>
<feature type="domain" description="SMB" evidence="4">
    <location>
        <begin position="131"/>
        <end position="186"/>
    </location>
</feature>
<sequence length="370" mass="41105">MKKQGDVTATGPCAAPGSGDWSKAKCSHSSPLFPCCTSFCCPPKLCFSLDKQKSCVAAGIPGHKDSSSKHDFTCDRFISSPGMRPVALTSRGTEDNYLGSTEDFLDMMGLLPVDQSAFLVVAALYGMCQVAEGGCSGRCCQGTDFTCVTTDWRMDRVYGTCYCDERCLKTEDCCFDYPTECPAQPCVVSEWSHWSGCAQSCQPSIRVRRRSVERLPQNSGQACPRLEEQAGCMEYQDRQGQFCTSVQGAAFITTMEYSKGRTHDLYGAPVDAGFCMEFKMESLTAQCMVENRPYTRWMQYLREGYTVCVACQPPAMNNHSRCCQGDGNLAERDKLLHWQAVGSPRCRGTWRKVQRLQHCSCPQVHSFIFI</sequence>
<keyword evidence="1" id="KW-0732">Signal</keyword>
<dbReference type="EMBL" id="JACTAM010000024">
    <property type="protein sequence ID" value="KAI2649083.1"/>
    <property type="molecule type" value="Genomic_DNA"/>
</dbReference>
<dbReference type="PANTHER" id="PTHR20920">
    <property type="entry name" value="RPE-SPONDIN"/>
    <property type="match status" value="1"/>
</dbReference>
<dbReference type="InterPro" id="IPR039942">
    <property type="entry name" value="SBSPO"/>
</dbReference>